<accession>A0ACD4NIW1</accession>
<sequence>MIETKSWYRSTTIWGALVALAISLAQIGGIAIDPRAGADLAGAVGDLAVAAGAVAAIVGRIVADARIGSRAPSPRNTGG</sequence>
<proteinExistence type="predicted"/>
<evidence type="ECO:0000313" key="2">
    <source>
        <dbReference type="Proteomes" id="UP001163223"/>
    </source>
</evidence>
<protein>
    <submittedName>
        <fullName evidence="1">Uncharacterized protein</fullName>
    </submittedName>
</protein>
<name>A0ACD4NIW1_9HYPH</name>
<dbReference type="Proteomes" id="UP001163223">
    <property type="component" value="Chromosome"/>
</dbReference>
<organism evidence="1 2">
    <name type="scientific">Antarcticirhabdus aurantiaca</name>
    <dbReference type="NCBI Taxonomy" id="2606717"/>
    <lineage>
        <taxon>Bacteria</taxon>
        <taxon>Pseudomonadati</taxon>
        <taxon>Pseudomonadota</taxon>
        <taxon>Alphaproteobacteria</taxon>
        <taxon>Hyphomicrobiales</taxon>
        <taxon>Aurantimonadaceae</taxon>
        <taxon>Antarcticirhabdus</taxon>
    </lineage>
</organism>
<dbReference type="EMBL" id="CP113520">
    <property type="protein sequence ID" value="WAJ26689.1"/>
    <property type="molecule type" value="Genomic_DNA"/>
</dbReference>
<evidence type="ECO:0000313" key="1">
    <source>
        <dbReference type="EMBL" id="WAJ26689.1"/>
    </source>
</evidence>
<gene>
    <name evidence="1" type="ORF">OXU80_17680</name>
</gene>
<reference evidence="1" key="1">
    <citation type="submission" date="2022-11" db="EMBL/GenBank/DDBJ databases">
        <title>beta-Carotene-producing bacterium, Jeongeuplla avenae sp. nov., alleviates the salt stress of Arabidopsis seedlings.</title>
        <authorList>
            <person name="Jiang L."/>
            <person name="Lee J."/>
        </authorList>
    </citation>
    <scope>NUCLEOTIDE SEQUENCE</scope>
    <source>
        <strain evidence="1">DY_R2A_6</strain>
    </source>
</reference>
<keyword evidence="2" id="KW-1185">Reference proteome</keyword>